<dbReference type="InterPro" id="IPR016039">
    <property type="entry name" value="Thiolase-like"/>
</dbReference>
<dbReference type="GO" id="GO:0016746">
    <property type="term" value="F:acyltransferase activity"/>
    <property type="evidence" value="ECO:0007669"/>
    <property type="project" value="InterPro"/>
</dbReference>
<organism evidence="2 3">
    <name type="scientific">Kordia antarctica</name>
    <dbReference type="NCBI Taxonomy" id="1218801"/>
    <lineage>
        <taxon>Bacteria</taxon>
        <taxon>Pseudomonadati</taxon>
        <taxon>Bacteroidota</taxon>
        <taxon>Flavobacteriia</taxon>
        <taxon>Flavobacteriales</taxon>
        <taxon>Flavobacteriaceae</taxon>
        <taxon>Kordia</taxon>
    </lineage>
</organism>
<sequence>MKLYIKSTACVSPLEITQTDETFEFSIPEHTAANNLQVINPNYKELLSLNSIRRISKFNKIGVFAALKCVENFTVPLDGIIVGTGIGGFGNTEKFLLDMDESLEKNLSPNPFFQSLHSSLSGNIAIATKCDAYNTTYVNKGTSFESAVLDSMMMIQEHPTQHILIGAADEITDDYTKIANRINYFQKEKLPILGEGAAFLVVSGIKTDHEACISGMKTLFMASVAEINEHIQQLLKENKITVNAIDILVSGDETITANLTEINTAFAEIPSIHYKQYVGEYPTSSAFAVWFSEKIIATQHIPKVCKQKRIENIQTILIVNQYLKNTSIILISK</sequence>
<gene>
    <name evidence="2" type="ORF">IMCC3317_22660</name>
</gene>
<evidence type="ECO:0000259" key="1">
    <source>
        <dbReference type="Pfam" id="PF13723"/>
    </source>
</evidence>
<dbReference type="SUPFAM" id="SSF53901">
    <property type="entry name" value="Thiolase-like"/>
    <property type="match status" value="1"/>
</dbReference>
<reference evidence="2 3" key="1">
    <citation type="journal article" date="2013" name="Int. J. Syst. Evol. Microbiol.">
        <title>Kordia antarctica sp. nov., isolated from Antarctic seawater.</title>
        <authorList>
            <person name="Baek K."/>
            <person name="Choi A."/>
            <person name="Kang I."/>
            <person name="Lee K."/>
            <person name="Cho J.C."/>
        </authorList>
    </citation>
    <scope>NUCLEOTIDE SEQUENCE [LARGE SCALE GENOMIC DNA]</scope>
    <source>
        <strain evidence="2 3">IMCC3317</strain>
    </source>
</reference>
<dbReference type="Proteomes" id="UP000464657">
    <property type="component" value="Chromosome"/>
</dbReference>
<dbReference type="KEGG" id="kan:IMCC3317_22660"/>
<accession>A0A7L4ZKZ2</accession>
<dbReference type="OrthoDB" id="1404523at2"/>
<dbReference type="AlphaFoldDB" id="A0A7L4ZKZ2"/>
<name>A0A7L4ZKZ2_9FLAO</name>
<feature type="domain" description="Beta-ketoacyl synthase-like N-terminal" evidence="1">
    <location>
        <begin position="52"/>
        <end position="181"/>
    </location>
</feature>
<keyword evidence="3" id="KW-1185">Reference proteome</keyword>
<dbReference type="RefSeq" id="WP_160129565.1">
    <property type="nucleotide sequence ID" value="NZ_CP019288.1"/>
</dbReference>
<dbReference type="InterPro" id="IPR014030">
    <property type="entry name" value="Ketoacyl_synth_N"/>
</dbReference>
<dbReference type="EMBL" id="CP019288">
    <property type="protein sequence ID" value="QHI36896.1"/>
    <property type="molecule type" value="Genomic_DNA"/>
</dbReference>
<proteinExistence type="predicted"/>
<protein>
    <recommendedName>
        <fullName evidence="1">Beta-ketoacyl synthase-like N-terminal domain-containing protein</fullName>
    </recommendedName>
</protein>
<evidence type="ECO:0000313" key="2">
    <source>
        <dbReference type="EMBL" id="QHI36896.1"/>
    </source>
</evidence>
<evidence type="ECO:0000313" key="3">
    <source>
        <dbReference type="Proteomes" id="UP000464657"/>
    </source>
</evidence>
<dbReference type="Pfam" id="PF13723">
    <property type="entry name" value="Ketoacyl-synt_2"/>
    <property type="match status" value="1"/>
</dbReference>
<dbReference type="Gene3D" id="3.40.47.10">
    <property type="match status" value="1"/>
</dbReference>